<reference evidence="1 2" key="1">
    <citation type="journal article" date="2018" name="Mol. Plant">
        <title>The genome of Artemisia annua provides insight into the evolution of Asteraceae family and artemisinin biosynthesis.</title>
        <authorList>
            <person name="Shen Q."/>
            <person name="Zhang L."/>
            <person name="Liao Z."/>
            <person name="Wang S."/>
            <person name="Yan T."/>
            <person name="Shi P."/>
            <person name="Liu M."/>
            <person name="Fu X."/>
            <person name="Pan Q."/>
            <person name="Wang Y."/>
            <person name="Lv Z."/>
            <person name="Lu X."/>
            <person name="Zhang F."/>
            <person name="Jiang W."/>
            <person name="Ma Y."/>
            <person name="Chen M."/>
            <person name="Hao X."/>
            <person name="Li L."/>
            <person name="Tang Y."/>
            <person name="Lv G."/>
            <person name="Zhou Y."/>
            <person name="Sun X."/>
            <person name="Brodelius P.E."/>
            <person name="Rose J.K.C."/>
            <person name="Tang K."/>
        </authorList>
    </citation>
    <scope>NUCLEOTIDE SEQUENCE [LARGE SCALE GENOMIC DNA]</scope>
    <source>
        <strain evidence="2">cv. Huhao1</strain>
        <tissue evidence="1">Leaf</tissue>
    </source>
</reference>
<proteinExistence type="predicted"/>
<evidence type="ECO:0000313" key="1">
    <source>
        <dbReference type="EMBL" id="PWA46142.1"/>
    </source>
</evidence>
<name>A0A2U1LAW2_ARTAN</name>
<dbReference type="Proteomes" id="UP000245207">
    <property type="component" value="Unassembled WGS sequence"/>
</dbReference>
<dbReference type="GO" id="GO:0016301">
    <property type="term" value="F:kinase activity"/>
    <property type="evidence" value="ECO:0007669"/>
    <property type="project" value="UniProtKB-KW"/>
</dbReference>
<sequence>MLREYADFSTQAVKTGDTIFIGQYLFTGSETTSVWLEADIRSRTTLFELIRFQVVVFHLTIYPPRSGQLKQTCNND</sequence>
<dbReference type="STRING" id="35608.A0A2U1LAW2"/>
<organism evidence="1 2">
    <name type="scientific">Artemisia annua</name>
    <name type="common">Sweet wormwood</name>
    <dbReference type="NCBI Taxonomy" id="35608"/>
    <lineage>
        <taxon>Eukaryota</taxon>
        <taxon>Viridiplantae</taxon>
        <taxon>Streptophyta</taxon>
        <taxon>Embryophyta</taxon>
        <taxon>Tracheophyta</taxon>
        <taxon>Spermatophyta</taxon>
        <taxon>Magnoliopsida</taxon>
        <taxon>eudicotyledons</taxon>
        <taxon>Gunneridae</taxon>
        <taxon>Pentapetalae</taxon>
        <taxon>asterids</taxon>
        <taxon>campanulids</taxon>
        <taxon>Asterales</taxon>
        <taxon>Asteraceae</taxon>
        <taxon>Asteroideae</taxon>
        <taxon>Anthemideae</taxon>
        <taxon>Artemisiinae</taxon>
        <taxon>Artemisia</taxon>
    </lineage>
</organism>
<dbReference type="OrthoDB" id="1742779at2759"/>
<keyword evidence="1" id="KW-0808">Transferase</keyword>
<accession>A0A2U1LAW2</accession>
<dbReference type="EMBL" id="PKPP01010433">
    <property type="protein sequence ID" value="PWA46142.1"/>
    <property type="molecule type" value="Genomic_DNA"/>
</dbReference>
<evidence type="ECO:0000313" key="2">
    <source>
        <dbReference type="Proteomes" id="UP000245207"/>
    </source>
</evidence>
<keyword evidence="1" id="KW-0418">Kinase</keyword>
<protein>
    <submittedName>
        <fullName evidence="1">Pyruvate kinase family protein</fullName>
    </submittedName>
</protein>
<dbReference type="AlphaFoldDB" id="A0A2U1LAW2"/>
<keyword evidence="1" id="KW-0670">Pyruvate</keyword>
<comment type="caution">
    <text evidence="1">The sequence shown here is derived from an EMBL/GenBank/DDBJ whole genome shotgun (WGS) entry which is preliminary data.</text>
</comment>
<gene>
    <name evidence="1" type="ORF">CTI12_AA509630</name>
</gene>
<keyword evidence="2" id="KW-1185">Reference proteome</keyword>